<name>A0A939G1V2_9BACT</name>
<dbReference type="EMBL" id="JAFMYU010000001">
    <property type="protein sequence ID" value="MBO0929698.1"/>
    <property type="molecule type" value="Genomic_DNA"/>
</dbReference>
<dbReference type="SUPFAM" id="SSF63829">
    <property type="entry name" value="Calcium-dependent phosphotriesterase"/>
    <property type="match status" value="1"/>
</dbReference>
<reference evidence="1 2" key="1">
    <citation type="submission" date="2021-03" db="EMBL/GenBank/DDBJ databases">
        <title>Fibrella sp. HMF5036 genome sequencing and assembly.</title>
        <authorList>
            <person name="Kang H."/>
            <person name="Kim H."/>
            <person name="Bae S."/>
            <person name="Joh K."/>
        </authorList>
    </citation>
    <scope>NUCLEOTIDE SEQUENCE [LARGE SCALE GENOMIC DNA]</scope>
    <source>
        <strain evidence="1 2">HMF5036</strain>
    </source>
</reference>
<dbReference type="RefSeq" id="WP_207333651.1">
    <property type="nucleotide sequence ID" value="NZ_JAFMYU010000001.1"/>
</dbReference>
<gene>
    <name evidence="1" type="ORF">J2I48_01765</name>
</gene>
<organism evidence="1 2">
    <name type="scientific">Fibrella aquatilis</name>
    <dbReference type="NCBI Taxonomy" id="2817059"/>
    <lineage>
        <taxon>Bacteria</taxon>
        <taxon>Pseudomonadati</taxon>
        <taxon>Bacteroidota</taxon>
        <taxon>Cytophagia</taxon>
        <taxon>Cytophagales</taxon>
        <taxon>Spirosomataceae</taxon>
        <taxon>Fibrella</taxon>
    </lineage>
</organism>
<accession>A0A939G1V2</accession>
<keyword evidence="2" id="KW-1185">Reference proteome</keyword>
<sequence length="908" mass="99950">MPKNGWWIILALSALLAGGLGYGWYQQSRASVASFVPADALLVMDSHELLTNSDPAGLSIQQLPLFSTAVQRLKRLLYSATDSTQAQALLAKKTIRYSVHPLTKTALDLIFCVPLDAPADGVFLQRLQQPDPNQFRLLSRQYAGQTIFELRDLRNQSYGSFLLYHDHLIGSPSALLLENVARHLNQFFRTSTGVTFPESADNLAHLYLNANVLGQFLADPTANASLLRTFLPQTLTLQFRRSASPTHWLGFATDPITNRQEVAGLFAGQTPHRIRNGALIPQRTATLYHLGISDPARFGQSLTALLRATNNTQLRTRIGRVASLLPGLYNALSGDVILCRSESSNTAIGQVLILEATDVKVLSQAIQRVAFQLGGGTTSAAKPIAARPNVARPYLGHQLLPLPVSELPATLFTNLFAGFSQTWMTQHGRCVVLANSEENLQNWIQQVNSHAVWATDERLSALLTQTLRPAHFTSFTRLPRSGSSFLGQWPAAWQNLLGPAPFDRVENLAYQATYGQDRILSTVVLGRTARQADTTVLGRVLLRKRIPFNASLIASPVVAGRLSDPTAQIWAQNSARQFVLLTTDKDKIVQDTTDGPIRSNVVAVDWRNNGQLQYLFMTDRSLYVADLGTKRVHLQRIALPAGLETSYLALLSGSRQQSSIVALMAHRDGSIYALDRQQQRLTKLGSAPGKVPLLLPFQVIDQQGQLAVLGLQTNGLLHFWTMASGRTTLTDSAHFPVRLTASRDSVRFAGPALWLPASNQFATVTTEGELLTLGPTGGLISRKQLYRPLRDGTFRLFPDAEQTGYVLLRTTDADVAVLDAQGNRRFELRGLKPNQTHVQYHRLGAGVEVLAVKSGNFTTLYDLAGNRIGNRPIPSDFPVTLQYDDQSNELYIVSSIQKAVQLFSIRIR</sequence>
<comment type="caution">
    <text evidence="1">The sequence shown here is derived from an EMBL/GenBank/DDBJ whole genome shotgun (WGS) entry which is preliminary data.</text>
</comment>
<proteinExistence type="predicted"/>
<protein>
    <submittedName>
        <fullName evidence="1">Uncharacterized protein</fullName>
    </submittedName>
</protein>
<evidence type="ECO:0000313" key="2">
    <source>
        <dbReference type="Proteomes" id="UP000664795"/>
    </source>
</evidence>
<evidence type="ECO:0000313" key="1">
    <source>
        <dbReference type="EMBL" id="MBO0929698.1"/>
    </source>
</evidence>
<dbReference type="AlphaFoldDB" id="A0A939G1V2"/>
<dbReference type="Proteomes" id="UP000664795">
    <property type="component" value="Unassembled WGS sequence"/>
</dbReference>